<dbReference type="InterPro" id="IPR004358">
    <property type="entry name" value="Sig_transdc_His_kin-like_C"/>
</dbReference>
<evidence type="ECO:0000259" key="7">
    <source>
        <dbReference type="PROSITE" id="PS50109"/>
    </source>
</evidence>
<dbReference type="Proteomes" id="UP001519921">
    <property type="component" value="Unassembled WGS sequence"/>
</dbReference>
<dbReference type="Pfam" id="PF02518">
    <property type="entry name" value="HATPase_c"/>
    <property type="match status" value="1"/>
</dbReference>
<evidence type="ECO:0000256" key="6">
    <source>
        <dbReference type="SAM" id="Phobius"/>
    </source>
</evidence>
<dbReference type="InterPro" id="IPR005467">
    <property type="entry name" value="His_kinase_dom"/>
</dbReference>
<keyword evidence="4 8" id="KW-0418">Kinase</keyword>
<keyword evidence="9" id="KW-1185">Reference proteome</keyword>
<keyword evidence="3" id="KW-0597">Phosphoprotein</keyword>
<dbReference type="EMBL" id="JAHXPT010000005">
    <property type="protein sequence ID" value="MBW6410049.1"/>
    <property type="molecule type" value="Genomic_DNA"/>
</dbReference>
<keyword evidence="6" id="KW-0812">Transmembrane</keyword>
<dbReference type="Gene3D" id="2.60.40.10">
    <property type="entry name" value="Immunoglobulins"/>
    <property type="match status" value="1"/>
</dbReference>
<dbReference type="InterPro" id="IPR011110">
    <property type="entry name" value="Reg_prop"/>
</dbReference>
<dbReference type="Gene3D" id="2.130.10.10">
    <property type="entry name" value="YVTN repeat-like/Quinoprotein amine dehydrogenase"/>
    <property type="match status" value="2"/>
</dbReference>
<dbReference type="SUPFAM" id="SSF47384">
    <property type="entry name" value="Homodimeric domain of signal transducing histidine kinase"/>
    <property type="match status" value="1"/>
</dbReference>
<keyword evidence="6" id="KW-1133">Transmembrane helix</keyword>
<dbReference type="InterPro" id="IPR003594">
    <property type="entry name" value="HATPase_dom"/>
</dbReference>
<dbReference type="SMART" id="SM00388">
    <property type="entry name" value="HisKA"/>
    <property type="match status" value="1"/>
</dbReference>
<dbReference type="GO" id="GO:0016301">
    <property type="term" value="F:kinase activity"/>
    <property type="evidence" value="ECO:0007669"/>
    <property type="project" value="UniProtKB-KW"/>
</dbReference>
<dbReference type="RefSeq" id="WP_219779108.1">
    <property type="nucleotide sequence ID" value="NZ_JAHXPT010000005.1"/>
</dbReference>
<evidence type="ECO:0000313" key="9">
    <source>
        <dbReference type="Proteomes" id="UP001519921"/>
    </source>
</evidence>
<dbReference type="Gene3D" id="3.30.565.10">
    <property type="entry name" value="Histidine kinase-like ATPase, C-terminal domain"/>
    <property type="match status" value="1"/>
</dbReference>
<dbReference type="PANTHER" id="PTHR43547">
    <property type="entry name" value="TWO-COMPONENT HISTIDINE KINASE"/>
    <property type="match status" value="1"/>
</dbReference>
<dbReference type="PANTHER" id="PTHR43547:SF2">
    <property type="entry name" value="HYBRID SIGNAL TRANSDUCTION HISTIDINE KINASE C"/>
    <property type="match status" value="1"/>
</dbReference>
<dbReference type="Pfam" id="PF07495">
    <property type="entry name" value="Y_Y_Y"/>
    <property type="match status" value="1"/>
</dbReference>
<evidence type="ECO:0000256" key="1">
    <source>
        <dbReference type="ARBA" id="ARBA00000085"/>
    </source>
</evidence>
<accession>A0ABS7AMZ7</accession>
<dbReference type="InterPro" id="IPR011123">
    <property type="entry name" value="Y_Y_Y"/>
</dbReference>
<dbReference type="InterPro" id="IPR003661">
    <property type="entry name" value="HisK_dim/P_dom"/>
</dbReference>
<keyword evidence="4 8" id="KW-0808">Transferase</keyword>
<keyword evidence="6" id="KW-0472">Membrane</keyword>
<dbReference type="CDD" id="cd00082">
    <property type="entry name" value="HisKA"/>
    <property type="match status" value="1"/>
</dbReference>
<evidence type="ECO:0000313" key="8">
    <source>
        <dbReference type="EMBL" id="MBW6410049.1"/>
    </source>
</evidence>
<dbReference type="PROSITE" id="PS50109">
    <property type="entry name" value="HIS_KIN"/>
    <property type="match status" value="1"/>
</dbReference>
<dbReference type="Pfam" id="PF07494">
    <property type="entry name" value="Reg_prop"/>
    <property type="match status" value="6"/>
</dbReference>
<feature type="transmembrane region" description="Helical" evidence="6">
    <location>
        <begin position="788"/>
        <end position="804"/>
    </location>
</feature>
<protein>
    <recommendedName>
        <fullName evidence="2">histidine kinase</fullName>
        <ecNumber evidence="2">2.7.13.3</ecNumber>
    </recommendedName>
</protein>
<comment type="caution">
    <text evidence="8">The sequence shown here is derived from an EMBL/GenBank/DDBJ whole genome shotgun (WGS) entry which is preliminary data.</text>
</comment>
<dbReference type="SMART" id="SM00387">
    <property type="entry name" value="HATPase_c"/>
    <property type="match status" value="1"/>
</dbReference>
<dbReference type="InterPro" id="IPR015943">
    <property type="entry name" value="WD40/YVTN_repeat-like_dom_sf"/>
</dbReference>
<dbReference type="InterPro" id="IPR036890">
    <property type="entry name" value="HATPase_C_sf"/>
</dbReference>
<dbReference type="SUPFAM" id="SSF63829">
    <property type="entry name" value="Calcium-dependent phosphotriesterase"/>
    <property type="match status" value="3"/>
</dbReference>
<dbReference type="InterPro" id="IPR013783">
    <property type="entry name" value="Ig-like_fold"/>
</dbReference>
<sequence>MNKNLLLKKIMVLIIFFSFLINTQSSVKAYNNINFKNISIDDGLSQSSVEDIVQDSRGYIWIGTHDGLNRYNGKEFKVYKYEENSSNSISSNSITKIVEDKMGNLWVGTASGLSKINLKDDKITNYYDKESKGNLSNYNICDILITHDQKILVGTAYGLNIYNKDEDKFERILYDDNKQVLTNQVIYSLDEDEYGNIWIGTENGLNKVNMETQKVEFLYNVNNNEKNSIKKVYSDKNGEVWVGTSGAGLLKVDIKSNKIIEYKPKCIKEKKEFQDGTLQGGVVKDILRDSRGVIWVCTDCGLSMYDEEKGNFITYINKIYDKFSLVNKTTFSIMEDSTGLIWVGTNSGISTFDPNNGIRHYKYDPFLKNTLSDNSIQGIYEDNDGFAWIGTSNKGLNIMNPKTKSITRINSKNSDLINDKIKFITGRKNEIWVGTASGLNKINKSTNEFKSYSTENGLTNSNIRTLFIDNKDSLWIGTTDGINILNLKDDTISDITYILKNNNIVDTYISSIYQDKEGMYWIGLYMNGGLVKLNPYDMSIKNYTKIEGNTDTISCNAITTIVEDGKNNIWVGTKYGLNKLDKNTEKFTRYTEKDGLVNNNIYGILIDNNGNPWTSTNNGISKLDISNNTFTNLNVSNGLQSNEFNGNSSFKNEDGEFLFGGINGLNIFDPLQITQNKSLSKVFFESFEVKGKTYKNINGLKFNSDENIIKVKLFVPDYKNKDSMKYFYKLEGIDTEWNIGKVNEFTYNNIKPGNYTLKAKVEKPDGSISEESQIIFTIKPPLWRSKQAIILYIILFILIIYLNINKMKKLDKMVEKKTSQLRDEMDKSSKLLNKVINLERNKNNYFVNLSHELRTPLNVICSTEQLIFELNKNDSGINKEKLDYYMEVIRRNSNRLLKLINNIIDTNKIESGRYEINFKENDIVYLVEETALSLKDYIENKGINLIIDPEMEEKIIECDKYEIERCIVNLVSNAAKFTPEGGKIEVILKELTEGIMIKIKDTGIGIDPKYHKAIFDRFNQIVDVNSELKGGSGLGLTITKQIIELHKGKIYLESEVGKGTEFIIVLPNNINKNKESI</sequence>
<keyword evidence="5" id="KW-0902">Two-component regulatory system</keyword>
<comment type="catalytic activity">
    <reaction evidence="1">
        <text>ATP + protein L-histidine = ADP + protein N-phospho-L-histidine.</text>
        <dbReference type="EC" id="2.7.13.3"/>
    </reaction>
</comment>
<gene>
    <name evidence="8" type="ORF">KYD98_08085</name>
</gene>
<dbReference type="SUPFAM" id="SSF55874">
    <property type="entry name" value="ATPase domain of HSP90 chaperone/DNA topoisomerase II/histidine kinase"/>
    <property type="match status" value="1"/>
</dbReference>
<proteinExistence type="predicted"/>
<evidence type="ECO:0000256" key="4">
    <source>
        <dbReference type="ARBA" id="ARBA00022777"/>
    </source>
</evidence>
<evidence type="ECO:0000256" key="3">
    <source>
        <dbReference type="ARBA" id="ARBA00022553"/>
    </source>
</evidence>
<dbReference type="PRINTS" id="PR00344">
    <property type="entry name" value="BCTRLSENSOR"/>
</dbReference>
<dbReference type="EC" id="2.7.13.3" evidence="2"/>
<dbReference type="InterPro" id="IPR036097">
    <property type="entry name" value="HisK_dim/P_sf"/>
</dbReference>
<evidence type="ECO:0000256" key="2">
    <source>
        <dbReference type="ARBA" id="ARBA00012438"/>
    </source>
</evidence>
<name>A0ABS7AMZ7_9CLOT</name>
<feature type="domain" description="Histidine kinase" evidence="7">
    <location>
        <begin position="848"/>
        <end position="1070"/>
    </location>
</feature>
<organism evidence="8 9">
    <name type="scientific">Clostridium weizhouense</name>
    <dbReference type="NCBI Taxonomy" id="2859781"/>
    <lineage>
        <taxon>Bacteria</taxon>
        <taxon>Bacillati</taxon>
        <taxon>Bacillota</taxon>
        <taxon>Clostridia</taxon>
        <taxon>Eubacteriales</taxon>
        <taxon>Clostridiaceae</taxon>
        <taxon>Clostridium</taxon>
    </lineage>
</organism>
<dbReference type="Gene3D" id="1.10.287.130">
    <property type="match status" value="1"/>
</dbReference>
<evidence type="ECO:0000256" key="5">
    <source>
        <dbReference type="ARBA" id="ARBA00023012"/>
    </source>
</evidence>
<reference evidence="8 9" key="1">
    <citation type="submission" date="2021-07" db="EMBL/GenBank/DDBJ databases">
        <title>Clostridium weizhouense sp. nov., an anaerobic bacterium isolated from activated sludge of Petroleum wastewater.</title>
        <authorList>
            <person name="Li Q."/>
        </authorList>
    </citation>
    <scope>NUCLEOTIDE SEQUENCE [LARGE SCALE GENOMIC DNA]</scope>
    <source>
        <strain evidence="8 9">YB-6</strain>
    </source>
</reference>
<dbReference type="Pfam" id="PF00512">
    <property type="entry name" value="HisKA"/>
    <property type="match status" value="1"/>
</dbReference>